<dbReference type="InterPro" id="IPR011006">
    <property type="entry name" value="CheY-like_superfamily"/>
</dbReference>
<evidence type="ECO:0000256" key="5">
    <source>
        <dbReference type="PROSITE-ProRule" id="PRU00169"/>
    </source>
</evidence>
<keyword evidence="4" id="KW-0804">Transcription</keyword>
<dbReference type="Gene3D" id="3.40.50.2300">
    <property type="match status" value="1"/>
</dbReference>
<dbReference type="GO" id="GO:0000160">
    <property type="term" value="P:phosphorelay signal transduction system"/>
    <property type="evidence" value="ECO:0007669"/>
    <property type="project" value="InterPro"/>
</dbReference>
<dbReference type="InterPro" id="IPR016032">
    <property type="entry name" value="Sig_transdc_resp-reg_C-effctor"/>
</dbReference>
<dbReference type="RefSeq" id="WP_119787823.1">
    <property type="nucleotide sequence ID" value="NZ_QYUQ01000002.1"/>
</dbReference>
<dbReference type="PANTHER" id="PTHR43214:SF41">
    <property type="entry name" value="NITRATE_NITRITE RESPONSE REGULATOR PROTEIN NARP"/>
    <property type="match status" value="1"/>
</dbReference>
<keyword evidence="2" id="KW-0805">Transcription regulation</keyword>
<comment type="caution">
    <text evidence="8">The sequence shown here is derived from an EMBL/GenBank/DDBJ whole genome shotgun (WGS) entry which is preliminary data.</text>
</comment>
<keyword evidence="1 5" id="KW-0597">Phosphoprotein</keyword>
<feature type="modified residue" description="4-aspartylphosphate" evidence="5">
    <location>
        <position position="64"/>
    </location>
</feature>
<accession>A0A3A3G758</accession>
<evidence type="ECO:0000259" key="7">
    <source>
        <dbReference type="PROSITE" id="PS50110"/>
    </source>
</evidence>
<dbReference type="CDD" id="cd17535">
    <property type="entry name" value="REC_NarL-like"/>
    <property type="match status" value="1"/>
</dbReference>
<evidence type="ECO:0000256" key="4">
    <source>
        <dbReference type="ARBA" id="ARBA00023163"/>
    </source>
</evidence>
<evidence type="ECO:0000259" key="6">
    <source>
        <dbReference type="PROSITE" id="PS50043"/>
    </source>
</evidence>
<dbReference type="InterPro" id="IPR039420">
    <property type="entry name" value="WalR-like"/>
</dbReference>
<dbReference type="InterPro" id="IPR058245">
    <property type="entry name" value="NreC/VraR/RcsB-like_REC"/>
</dbReference>
<dbReference type="PROSITE" id="PS00622">
    <property type="entry name" value="HTH_LUXR_1"/>
    <property type="match status" value="1"/>
</dbReference>
<name>A0A3A3G758_9BURK</name>
<dbReference type="PROSITE" id="PS50043">
    <property type="entry name" value="HTH_LUXR_2"/>
    <property type="match status" value="1"/>
</dbReference>
<dbReference type="Pfam" id="PF00196">
    <property type="entry name" value="GerE"/>
    <property type="match status" value="1"/>
</dbReference>
<dbReference type="GO" id="GO:0006355">
    <property type="term" value="P:regulation of DNA-templated transcription"/>
    <property type="evidence" value="ECO:0007669"/>
    <property type="project" value="InterPro"/>
</dbReference>
<dbReference type="Pfam" id="PF00072">
    <property type="entry name" value="Response_reg"/>
    <property type="match status" value="1"/>
</dbReference>
<dbReference type="SUPFAM" id="SSF46894">
    <property type="entry name" value="C-terminal effector domain of the bipartite response regulators"/>
    <property type="match status" value="1"/>
</dbReference>
<proteinExistence type="predicted"/>
<feature type="domain" description="HTH luxR-type" evidence="6">
    <location>
        <begin position="160"/>
        <end position="225"/>
    </location>
</feature>
<dbReference type="PRINTS" id="PR00038">
    <property type="entry name" value="HTHLUXR"/>
</dbReference>
<dbReference type="SMART" id="SM00448">
    <property type="entry name" value="REC"/>
    <property type="match status" value="1"/>
</dbReference>
<dbReference type="AlphaFoldDB" id="A0A3A3G758"/>
<dbReference type="OrthoDB" id="3623000at2"/>
<dbReference type="PROSITE" id="PS50110">
    <property type="entry name" value="RESPONSE_REGULATORY"/>
    <property type="match status" value="1"/>
</dbReference>
<dbReference type="InterPro" id="IPR000792">
    <property type="entry name" value="Tscrpt_reg_LuxR_C"/>
</dbReference>
<dbReference type="PANTHER" id="PTHR43214">
    <property type="entry name" value="TWO-COMPONENT RESPONSE REGULATOR"/>
    <property type="match status" value="1"/>
</dbReference>
<dbReference type="SUPFAM" id="SSF52172">
    <property type="entry name" value="CheY-like"/>
    <property type="match status" value="1"/>
</dbReference>
<dbReference type="GO" id="GO:0003677">
    <property type="term" value="F:DNA binding"/>
    <property type="evidence" value="ECO:0007669"/>
    <property type="project" value="UniProtKB-KW"/>
</dbReference>
<dbReference type="Proteomes" id="UP000266327">
    <property type="component" value="Unassembled WGS sequence"/>
</dbReference>
<sequence length="238" mass="25253">MSQPSEPDLAPARVLVVEDDALTRAALCLSIEAEPSLTLAAVFDNMQAALDWMLLGVMDVLLTDLGLPDGSGIDIIRACRQLHPQCDIMVLTMSADEANVLACIEAGASGYLLKGAHKSDIARAVLSMRAGGAPMSPAIARMVLERIRTGKPAAASSDKKARTESQLTKREKTILDLIARGDSYGNIASMLSVSVGTVQTHIKSIYGKLSVHSRGEAVFEAQRQGLLKRSADSVAENP</sequence>
<dbReference type="InterPro" id="IPR001789">
    <property type="entry name" value="Sig_transdc_resp-reg_receiver"/>
</dbReference>
<evidence type="ECO:0000256" key="3">
    <source>
        <dbReference type="ARBA" id="ARBA00023125"/>
    </source>
</evidence>
<keyword evidence="9" id="KW-1185">Reference proteome</keyword>
<feature type="domain" description="Response regulatory" evidence="7">
    <location>
        <begin position="13"/>
        <end position="129"/>
    </location>
</feature>
<evidence type="ECO:0000313" key="9">
    <source>
        <dbReference type="Proteomes" id="UP000266327"/>
    </source>
</evidence>
<reference evidence="9" key="1">
    <citation type="submission" date="2018-09" db="EMBL/GenBank/DDBJ databases">
        <authorList>
            <person name="Zhu H."/>
        </authorList>
    </citation>
    <scope>NUCLEOTIDE SEQUENCE [LARGE SCALE GENOMIC DNA]</scope>
    <source>
        <strain evidence="9">K1S02-23</strain>
    </source>
</reference>
<protein>
    <submittedName>
        <fullName evidence="8">DNA-binding response regulator</fullName>
    </submittedName>
</protein>
<keyword evidence="3 8" id="KW-0238">DNA-binding</keyword>
<evidence type="ECO:0000313" key="8">
    <source>
        <dbReference type="EMBL" id="RJG04347.1"/>
    </source>
</evidence>
<evidence type="ECO:0000256" key="2">
    <source>
        <dbReference type="ARBA" id="ARBA00023015"/>
    </source>
</evidence>
<gene>
    <name evidence="8" type="ORF">D3878_10320</name>
</gene>
<evidence type="ECO:0000256" key="1">
    <source>
        <dbReference type="ARBA" id="ARBA00022553"/>
    </source>
</evidence>
<dbReference type="EMBL" id="QYUQ01000002">
    <property type="protein sequence ID" value="RJG04347.1"/>
    <property type="molecule type" value="Genomic_DNA"/>
</dbReference>
<dbReference type="SMART" id="SM00421">
    <property type="entry name" value="HTH_LUXR"/>
    <property type="match status" value="1"/>
</dbReference>
<dbReference type="CDD" id="cd06170">
    <property type="entry name" value="LuxR_C_like"/>
    <property type="match status" value="1"/>
</dbReference>
<organism evidence="8 9">
    <name type="scientific">Noviherbaspirillum sedimenti</name>
    <dbReference type="NCBI Taxonomy" id="2320865"/>
    <lineage>
        <taxon>Bacteria</taxon>
        <taxon>Pseudomonadati</taxon>
        <taxon>Pseudomonadota</taxon>
        <taxon>Betaproteobacteria</taxon>
        <taxon>Burkholderiales</taxon>
        <taxon>Oxalobacteraceae</taxon>
        <taxon>Noviherbaspirillum</taxon>
    </lineage>
</organism>